<evidence type="ECO:0000313" key="1">
    <source>
        <dbReference type="EMBL" id="CAH1794653.1"/>
    </source>
</evidence>
<evidence type="ECO:0000313" key="2">
    <source>
        <dbReference type="Proteomes" id="UP000749559"/>
    </source>
</evidence>
<keyword evidence="2" id="KW-1185">Reference proteome</keyword>
<dbReference type="Proteomes" id="UP000749559">
    <property type="component" value="Unassembled WGS sequence"/>
</dbReference>
<reference evidence="1" key="1">
    <citation type="submission" date="2022-03" db="EMBL/GenBank/DDBJ databases">
        <authorList>
            <person name="Martin C."/>
        </authorList>
    </citation>
    <scope>NUCLEOTIDE SEQUENCE</scope>
</reference>
<gene>
    <name evidence="1" type="ORF">OFUS_LOCUS19320</name>
</gene>
<dbReference type="AlphaFoldDB" id="A0A8J1U6L0"/>
<accession>A0A8J1U6L0</accession>
<name>A0A8J1U6L0_OWEFU</name>
<sequence>MVCVIGQNHLTLNFLSVPLVLFGILHYCDGLNLGTGISPDCYLLTNTEYSCRYKHVPCYGDNTCTTSGRTCKTIGYGIYACQEDAPENGPCNPNPCGDFSCDDSKGLAICQCPNGKKGFACDIDCTSASDTSPSCSNNGDCCDGQSCLDNRCTERTGPCNPWPCGDDGAQCLFASGSYKCVCKTKSGQNCEIACKDPTSTLDLSCPDWTHEACCTGYDCGGNVPGSHMCRPT</sequence>
<proteinExistence type="predicted"/>
<comment type="caution">
    <text evidence="1">The sequence shown here is derived from an EMBL/GenBank/DDBJ whole genome shotgun (WGS) entry which is preliminary data.</text>
</comment>
<dbReference type="EMBL" id="CAIIXF020000009">
    <property type="protein sequence ID" value="CAH1794653.1"/>
    <property type="molecule type" value="Genomic_DNA"/>
</dbReference>
<organism evidence="1 2">
    <name type="scientific">Owenia fusiformis</name>
    <name type="common">Polychaete worm</name>
    <dbReference type="NCBI Taxonomy" id="6347"/>
    <lineage>
        <taxon>Eukaryota</taxon>
        <taxon>Metazoa</taxon>
        <taxon>Spiralia</taxon>
        <taxon>Lophotrochozoa</taxon>
        <taxon>Annelida</taxon>
        <taxon>Polychaeta</taxon>
        <taxon>Sedentaria</taxon>
        <taxon>Canalipalpata</taxon>
        <taxon>Sabellida</taxon>
        <taxon>Oweniida</taxon>
        <taxon>Oweniidae</taxon>
        <taxon>Owenia</taxon>
    </lineage>
</organism>
<protein>
    <submittedName>
        <fullName evidence="1">Uncharacterized protein</fullName>
    </submittedName>
</protein>